<dbReference type="AlphaFoldDB" id="A0A9X2PA51"/>
<dbReference type="InterPro" id="IPR023346">
    <property type="entry name" value="Lysozyme-like_dom_sf"/>
</dbReference>
<organism evidence="4 5">
    <name type="scientific">Ancylobacter mangrovi</name>
    <dbReference type="NCBI Taxonomy" id="2972472"/>
    <lineage>
        <taxon>Bacteria</taxon>
        <taxon>Pseudomonadati</taxon>
        <taxon>Pseudomonadota</taxon>
        <taxon>Alphaproteobacteria</taxon>
        <taxon>Hyphomicrobiales</taxon>
        <taxon>Xanthobacteraceae</taxon>
        <taxon>Ancylobacter</taxon>
    </lineage>
</organism>
<dbReference type="InterPro" id="IPR018537">
    <property type="entry name" value="Peptidoglycan-bd_3"/>
</dbReference>
<evidence type="ECO:0000313" key="4">
    <source>
        <dbReference type="EMBL" id="MCS0494170.1"/>
    </source>
</evidence>
<dbReference type="Gene3D" id="1.20.141.10">
    <property type="entry name" value="Chitosanase, subunit A, domain 1"/>
    <property type="match status" value="1"/>
</dbReference>
<feature type="domain" description="Peptidoglycan binding" evidence="3">
    <location>
        <begin position="99"/>
        <end position="159"/>
    </location>
</feature>
<feature type="region of interest" description="Disordered" evidence="1">
    <location>
        <begin position="176"/>
        <end position="196"/>
    </location>
</feature>
<comment type="caution">
    <text evidence="4">The sequence shown here is derived from an EMBL/GenBank/DDBJ whole genome shotgun (WGS) entry which is preliminary data.</text>
</comment>
<dbReference type="Proteomes" id="UP001151088">
    <property type="component" value="Unassembled WGS sequence"/>
</dbReference>
<dbReference type="Pfam" id="PF09374">
    <property type="entry name" value="PG_binding_3"/>
    <property type="match status" value="1"/>
</dbReference>
<dbReference type="GO" id="GO:0016787">
    <property type="term" value="F:hydrolase activity"/>
    <property type="evidence" value="ECO:0007669"/>
    <property type="project" value="UniProtKB-KW"/>
</dbReference>
<name>A0A9X2PA51_9HYPH</name>
<evidence type="ECO:0000256" key="1">
    <source>
        <dbReference type="SAM" id="MobiDB-lite"/>
    </source>
</evidence>
<gene>
    <name evidence="4" type="ORF">NVS89_03600</name>
</gene>
<keyword evidence="4" id="KW-0378">Hydrolase</keyword>
<dbReference type="InterPro" id="IPR008565">
    <property type="entry name" value="TtsA-like_GH18_dom"/>
</dbReference>
<keyword evidence="5" id="KW-1185">Reference proteome</keyword>
<dbReference type="Pfam" id="PF05838">
    <property type="entry name" value="Glyco_hydro_108"/>
    <property type="match status" value="1"/>
</dbReference>
<protein>
    <submittedName>
        <fullName evidence="4">Glycoside hydrolase family 108 protein</fullName>
    </submittedName>
</protein>
<proteinExistence type="predicted"/>
<dbReference type="CDD" id="cd13926">
    <property type="entry name" value="N-acetylmuramidase_GH108"/>
    <property type="match status" value="1"/>
</dbReference>
<evidence type="ECO:0000259" key="2">
    <source>
        <dbReference type="Pfam" id="PF05838"/>
    </source>
</evidence>
<sequence length="268" mass="28155">MTASSFDEALKRVLVHEGGYADLPADPGGATMKGITQRVYDGWRRRRGLAARSVRRIGEDEVTSIYRAQYWDAIRGDDLPAGVDYCVFDAAVNSGPAQAAKWLQRAVGAAADGIVGEATLSAVRAAEPVETVDAVCDRRLAMLRGLKTFRTFGAGWTRRVAEVRETAAGMARGSAGRLQPPAVVSDPSTAPKARPSDLRLGRTREGAGGLIAGTGGLAAIVAEQADRLAPLAGFAEPLKWTFAALMLAGVALTLHAAMARIRAGESLA</sequence>
<accession>A0A9X2PA51</accession>
<evidence type="ECO:0000313" key="5">
    <source>
        <dbReference type="Proteomes" id="UP001151088"/>
    </source>
</evidence>
<dbReference type="RefSeq" id="WP_258731118.1">
    <property type="nucleotide sequence ID" value="NZ_JANTHZ010000001.1"/>
</dbReference>
<feature type="domain" description="TtsA-like Glycoside hydrolase family 108" evidence="2">
    <location>
        <begin position="11"/>
        <end position="95"/>
    </location>
</feature>
<dbReference type="EMBL" id="JANTHZ010000001">
    <property type="protein sequence ID" value="MCS0494170.1"/>
    <property type="molecule type" value="Genomic_DNA"/>
</dbReference>
<dbReference type="SUPFAM" id="SSF53955">
    <property type="entry name" value="Lysozyme-like"/>
    <property type="match status" value="1"/>
</dbReference>
<evidence type="ECO:0000259" key="3">
    <source>
        <dbReference type="Pfam" id="PF09374"/>
    </source>
</evidence>
<reference evidence="4" key="1">
    <citation type="submission" date="2022-08" db="EMBL/GenBank/DDBJ databases">
        <authorList>
            <person name="Li F."/>
        </authorList>
    </citation>
    <scope>NUCLEOTIDE SEQUENCE</scope>
    <source>
        <strain evidence="4">MQZ15Z-1</strain>
    </source>
</reference>